<dbReference type="PANTHER" id="PTHR43805:SF1">
    <property type="entry name" value="GP-PDE DOMAIN-CONTAINING PROTEIN"/>
    <property type="match status" value="1"/>
</dbReference>
<dbReference type="PROSITE" id="PS51704">
    <property type="entry name" value="GP_PDE"/>
    <property type="match status" value="1"/>
</dbReference>
<sequence>MDSTHPYLAGDVPRAFAHRGWHLDELDGMENSLSSFRRAAAEGFQYIETDVHATSDGVIVVHHDDSLDRTTDSHGAIAAQPWSAVKNAKVGGREPVARLEDVLEELPEVRLNVDVKSDDAVVPFVKLIERHGAHERVAAAAFSDTRLARIRKLAGPKLLTSMGPRSVAVLWANGWVPWLRLGFLHRGAMAQVPVRQGGLLVVDRSFVRTAGRAGVEVHTWTIDDEDEMHHLLELGVHGIVSDRPDLLRKVLRERGQWDGRG</sequence>
<dbReference type="Pfam" id="PF03009">
    <property type="entry name" value="GDPD"/>
    <property type="match status" value="1"/>
</dbReference>
<protein>
    <submittedName>
        <fullName evidence="2">Glycerophosphodiester phosphodiesterase</fullName>
    </submittedName>
</protein>
<organism evidence="2 3">
    <name type="scientific">Amycolatopsis pithecellobii</name>
    <dbReference type="NCBI Taxonomy" id="664692"/>
    <lineage>
        <taxon>Bacteria</taxon>
        <taxon>Bacillati</taxon>
        <taxon>Actinomycetota</taxon>
        <taxon>Actinomycetes</taxon>
        <taxon>Pseudonocardiales</taxon>
        <taxon>Pseudonocardiaceae</taxon>
        <taxon>Amycolatopsis</taxon>
    </lineage>
</organism>
<dbReference type="RefSeq" id="WP_312868275.1">
    <property type="nucleotide sequence ID" value="NZ_WMBA01000034.1"/>
</dbReference>
<accession>A0A6N7Z6M3</accession>
<feature type="domain" description="GP-PDE" evidence="1">
    <location>
        <begin position="13"/>
        <end position="251"/>
    </location>
</feature>
<dbReference type="InterPro" id="IPR030395">
    <property type="entry name" value="GP_PDE_dom"/>
</dbReference>
<dbReference type="EMBL" id="WMBA01000034">
    <property type="protein sequence ID" value="MTD56460.1"/>
    <property type="molecule type" value="Genomic_DNA"/>
</dbReference>
<evidence type="ECO:0000259" key="1">
    <source>
        <dbReference type="PROSITE" id="PS51704"/>
    </source>
</evidence>
<dbReference type="Gene3D" id="3.20.20.190">
    <property type="entry name" value="Phosphatidylinositol (PI) phosphodiesterase"/>
    <property type="match status" value="1"/>
</dbReference>
<dbReference type="CDD" id="cd08561">
    <property type="entry name" value="GDPD_cytoplasmic_ScUgpQ2_like"/>
    <property type="match status" value="1"/>
</dbReference>
<evidence type="ECO:0000313" key="2">
    <source>
        <dbReference type="EMBL" id="MTD56460.1"/>
    </source>
</evidence>
<reference evidence="2 3" key="1">
    <citation type="submission" date="2019-11" db="EMBL/GenBank/DDBJ databases">
        <title>Draft genome of Amycolatopsis RM579.</title>
        <authorList>
            <person name="Duangmal K."/>
            <person name="Mingma R."/>
        </authorList>
    </citation>
    <scope>NUCLEOTIDE SEQUENCE [LARGE SCALE GENOMIC DNA]</scope>
    <source>
        <strain evidence="2 3">RM579</strain>
    </source>
</reference>
<dbReference type="GO" id="GO:0008081">
    <property type="term" value="F:phosphoric diester hydrolase activity"/>
    <property type="evidence" value="ECO:0007669"/>
    <property type="project" value="InterPro"/>
</dbReference>
<comment type="caution">
    <text evidence="2">The sequence shown here is derived from an EMBL/GenBank/DDBJ whole genome shotgun (WGS) entry which is preliminary data.</text>
</comment>
<dbReference type="PANTHER" id="PTHR43805">
    <property type="entry name" value="GLYCEROPHOSPHORYL DIESTER PHOSPHODIESTERASE"/>
    <property type="match status" value="1"/>
</dbReference>
<dbReference type="Proteomes" id="UP000440096">
    <property type="component" value="Unassembled WGS sequence"/>
</dbReference>
<evidence type="ECO:0000313" key="3">
    <source>
        <dbReference type="Proteomes" id="UP000440096"/>
    </source>
</evidence>
<dbReference type="InterPro" id="IPR017946">
    <property type="entry name" value="PLC-like_Pdiesterase_TIM-brl"/>
</dbReference>
<keyword evidence="3" id="KW-1185">Reference proteome</keyword>
<dbReference type="AlphaFoldDB" id="A0A6N7Z6M3"/>
<name>A0A6N7Z6M3_9PSEU</name>
<dbReference type="GO" id="GO:0006629">
    <property type="term" value="P:lipid metabolic process"/>
    <property type="evidence" value="ECO:0007669"/>
    <property type="project" value="InterPro"/>
</dbReference>
<dbReference type="SUPFAM" id="SSF51695">
    <property type="entry name" value="PLC-like phosphodiesterases"/>
    <property type="match status" value="1"/>
</dbReference>
<proteinExistence type="predicted"/>
<gene>
    <name evidence="2" type="ORF">GKO32_21135</name>
</gene>